<dbReference type="OrthoDB" id="62798at2759"/>
<reference evidence="4 5" key="1">
    <citation type="journal article" date="2016" name="Genome Biol. Evol.">
        <title>Divergent and convergent evolution of fungal pathogenicity.</title>
        <authorList>
            <person name="Shang Y."/>
            <person name="Xiao G."/>
            <person name="Zheng P."/>
            <person name="Cen K."/>
            <person name="Zhan S."/>
            <person name="Wang C."/>
        </authorList>
    </citation>
    <scope>NUCLEOTIDE SEQUENCE [LARGE SCALE GENOMIC DNA]</scope>
    <source>
        <strain evidence="4 5">RCEF 4871</strain>
    </source>
</reference>
<dbReference type="PANTHER" id="PTHR11200:SF286">
    <property type="entry name" value="5-PHOSPHATASE, PUTATIVE (AFU_ORTHOLOGUE AFUA_5G07600)-RELATED"/>
    <property type="match status" value="1"/>
</dbReference>
<dbReference type="GO" id="GO:0004439">
    <property type="term" value="F:phosphatidylinositol-4,5-bisphosphate 5-phosphatase activity"/>
    <property type="evidence" value="ECO:0007669"/>
    <property type="project" value="TreeGrafter"/>
</dbReference>
<evidence type="ECO:0000256" key="1">
    <source>
        <dbReference type="SAM" id="MobiDB-lite"/>
    </source>
</evidence>
<sequence>MSSNLGAQLPDRDPGPLASAAELTSIIEGSMASSTLLGVAQPSSPFSSTTTAGIVSDGNLRNANGSTEETAMAPSTLGLLIITFNCAKRLVNVDVFANHVHTALTNNATTPPDIVVFSLQEVAPLSSAFISPRFLKEYFSGFDDALNLAANKLKYDDTPSEAPPVSVAQRGSSSEPSENKARPYTLVAARNVGYTAILLFARDPKRIHNLQGAEVGFGAAEMGNKGAVGLRVLYDVDGTGARCTEMTFVATHLAAMEWNLSLRNSNWAGIMQRLAFDDPLAILDRIRDGPEGTPAPAESAAHDSERDTETRRLLHDVHDEEHVQVQKAMHDISVFRPSSHLFVAGDLNYRISTSSPPPNADFPSLDPSSPSYYPTFLPLDQLTRERRAGRTMHGLTEPEIRFPPTYKYDVQPRETAAPDEDEAEVPWSFAKHRYPSWTDRILYLDLPPWVKSRSRSDSPQMRILAYDALPVLRSSDHRPVYLRAQVPLIPPGELSPPASIQHADGKSSQDPRVRLPVEVDPEAWTRRRQARRWELLAGWSMFLGSTKEGAWIWATLLTGGAAAWWLYKTMEGVDF</sequence>
<comment type="caution">
    <text evidence="4">The sequence shown here is derived from an EMBL/GenBank/DDBJ whole genome shotgun (WGS) entry which is preliminary data.</text>
</comment>
<keyword evidence="4" id="KW-0540">Nuclease</keyword>
<dbReference type="SUPFAM" id="SSF56219">
    <property type="entry name" value="DNase I-like"/>
    <property type="match status" value="1"/>
</dbReference>
<dbReference type="InterPro" id="IPR046985">
    <property type="entry name" value="IP5"/>
</dbReference>
<dbReference type="Gene3D" id="3.60.10.10">
    <property type="entry name" value="Endonuclease/exonuclease/phosphatase"/>
    <property type="match status" value="1"/>
</dbReference>
<dbReference type="GO" id="GO:0046856">
    <property type="term" value="P:phosphatidylinositol dephosphorylation"/>
    <property type="evidence" value="ECO:0007669"/>
    <property type="project" value="InterPro"/>
</dbReference>
<dbReference type="Pfam" id="PF22669">
    <property type="entry name" value="Exo_endo_phos2"/>
    <property type="match status" value="1"/>
</dbReference>
<keyword evidence="4" id="KW-0255">Endonuclease</keyword>
<evidence type="ECO:0000313" key="4">
    <source>
        <dbReference type="EMBL" id="OAA48564.1"/>
    </source>
</evidence>
<keyword evidence="2" id="KW-0812">Transmembrane</keyword>
<feature type="compositionally biased region" description="Basic and acidic residues" evidence="1">
    <location>
        <begin position="503"/>
        <end position="513"/>
    </location>
</feature>
<dbReference type="InterPro" id="IPR000300">
    <property type="entry name" value="IPPc"/>
</dbReference>
<name>A0A167I1E6_METRR</name>
<keyword evidence="4" id="KW-0378">Hydrolase</keyword>
<feature type="region of interest" description="Disordered" evidence="1">
    <location>
        <begin position="157"/>
        <end position="180"/>
    </location>
</feature>
<dbReference type="AlphaFoldDB" id="A0A167I1E6"/>
<keyword evidence="2" id="KW-0472">Membrane</keyword>
<keyword evidence="2" id="KW-1133">Transmembrane helix</keyword>
<accession>A0A167I1E6</accession>
<dbReference type="STRING" id="1081105.A0A167I1E6"/>
<feature type="region of interest" description="Disordered" evidence="1">
    <location>
        <begin position="285"/>
        <end position="309"/>
    </location>
</feature>
<feature type="region of interest" description="Disordered" evidence="1">
    <location>
        <begin position="492"/>
        <end position="513"/>
    </location>
</feature>
<evidence type="ECO:0000313" key="5">
    <source>
        <dbReference type="Proteomes" id="UP000243498"/>
    </source>
</evidence>
<dbReference type="Proteomes" id="UP000243498">
    <property type="component" value="Unassembled WGS sequence"/>
</dbReference>
<proteinExistence type="predicted"/>
<dbReference type="OMA" id="HRYPGWT"/>
<dbReference type="InterPro" id="IPR036691">
    <property type="entry name" value="Endo/exonu/phosph_ase_sf"/>
</dbReference>
<dbReference type="PANTHER" id="PTHR11200">
    <property type="entry name" value="INOSITOL 5-PHOSPHATASE"/>
    <property type="match status" value="1"/>
</dbReference>
<keyword evidence="5" id="KW-1185">Reference proteome</keyword>
<dbReference type="EMBL" id="AZHC01000004">
    <property type="protein sequence ID" value="OAA48564.1"/>
    <property type="molecule type" value="Genomic_DNA"/>
</dbReference>
<dbReference type="SMART" id="SM00128">
    <property type="entry name" value="IPPc"/>
    <property type="match status" value="1"/>
</dbReference>
<protein>
    <submittedName>
        <fullName evidence="4">Endonuclease/exonuclease/phosphatase</fullName>
    </submittedName>
</protein>
<evidence type="ECO:0000256" key="2">
    <source>
        <dbReference type="SAM" id="Phobius"/>
    </source>
</evidence>
<feature type="compositionally biased region" description="Basic and acidic residues" evidence="1">
    <location>
        <begin position="300"/>
        <end position="309"/>
    </location>
</feature>
<evidence type="ECO:0000259" key="3">
    <source>
        <dbReference type="SMART" id="SM00128"/>
    </source>
</evidence>
<feature type="domain" description="Inositol polyphosphate-related phosphatase" evidence="3">
    <location>
        <begin position="75"/>
        <end position="490"/>
    </location>
</feature>
<dbReference type="GO" id="GO:0004519">
    <property type="term" value="F:endonuclease activity"/>
    <property type="evidence" value="ECO:0007669"/>
    <property type="project" value="UniProtKB-KW"/>
</dbReference>
<gene>
    <name evidence="4" type="ORF">NOR_01814</name>
</gene>
<feature type="transmembrane region" description="Helical" evidence="2">
    <location>
        <begin position="550"/>
        <end position="567"/>
    </location>
</feature>
<organism evidence="4 5">
    <name type="scientific">Metarhizium rileyi (strain RCEF 4871)</name>
    <name type="common">Nomuraea rileyi</name>
    <dbReference type="NCBI Taxonomy" id="1649241"/>
    <lineage>
        <taxon>Eukaryota</taxon>
        <taxon>Fungi</taxon>
        <taxon>Dikarya</taxon>
        <taxon>Ascomycota</taxon>
        <taxon>Pezizomycotina</taxon>
        <taxon>Sordariomycetes</taxon>
        <taxon>Hypocreomycetidae</taxon>
        <taxon>Hypocreales</taxon>
        <taxon>Clavicipitaceae</taxon>
        <taxon>Metarhizium</taxon>
    </lineage>
</organism>